<sequence>MGRLDLVSILGSLFLGLILSLLFVTSPEAKDVCLRIAVPEIHIEAEGIDLYRRVMEEAGLCVKPSTYPQVRAIAAIQSGKIDGVLAGQEDFPELVDVPVMHGDVVLARLPGFLIVPEGPITSFWGLHGEVLGVPLGATWPRKLISGYPNIVKVPRGAEMLKEMLQEGRIDVMLLDGYSLQQTGGVPDGYKAIPVENITVYSWLRAEFADFLPKFDIGTKAYLKAVGYDG</sequence>
<dbReference type="RefSeq" id="WP_114101812.1">
    <property type="nucleotide sequence ID" value="NZ_JPWF01000004.1"/>
</dbReference>
<dbReference type="OrthoDB" id="7366003at2"/>
<gene>
    <name evidence="1" type="ORF">TH19_08435</name>
</gene>
<organism evidence="1 2">
    <name type="scientific">Thalassospira profundimaris</name>
    <dbReference type="NCBI Taxonomy" id="502049"/>
    <lineage>
        <taxon>Bacteria</taxon>
        <taxon>Pseudomonadati</taxon>
        <taxon>Pseudomonadota</taxon>
        <taxon>Alphaproteobacteria</taxon>
        <taxon>Rhodospirillales</taxon>
        <taxon>Thalassospiraceae</taxon>
        <taxon>Thalassospira</taxon>
    </lineage>
</organism>
<proteinExistence type="predicted"/>
<evidence type="ECO:0000313" key="2">
    <source>
        <dbReference type="Proteomes" id="UP000253226"/>
    </source>
</evidence>
<accession>A0A367W996</accession>
<dbReference type="Gene3D" id="3.40.190.10">
    <property type="entry name" value="Periplasmic binding protein-like II"/>
    <property type="match status" value="2"/>
</dbReference>
<dbReference type="Proteomes" id="UP000253226">
    <property type="component" value="Unassembled WGS sequence"/>
</dbReference>
<protein>
    <recommendedName>
        <fullName evidence="3">Solute-binding protein family 3/N-terminal domain-containing protein</fullName>
    </recommendedName>
</protein>
<dbReference type="EMBL" id="JPWF01000004">
    <property type="protein sequence ID" value="RCK38016.1"/>
    <property type="molecule type" value="Genomic_DNA"/>
</dbReference>
<dbReference type="SUPFAM" id="SSF53850">
    <property type="entry name" value="Periplasmic binding protein-like II"/>
    <property type="match status" value="1"/>
</dbReference>
<name>A0A367W996_9PROT</name>
<reference evidence="1 2" key="1">
    <citation type="submission" date="2014-07" db="EMBL/GenBank/DDBJ databases">
        <title>Draft genome sequence of Thalassospira profundimaris 35.</title>
        <authorList>
            <person name="Lai Q."/>
            <person name="Shao Z."/>
        </authorList>
    </citation>
    <scope>NUCLEOTIDE SEQUENCE [LARGE SCALE GENOMIC DNA]</scope>
    <source>
        <strain evidence="1 2">35</strain>
    </source>
</reference>
<dbReference type="AlphaFoldDB" id="A0A367W996"/>
<evidence type="ECO:0000313" key="1">
    <source>
        <dbReference type="EMBL" id="RCK38016.1"/>
    </source>
</evidence>
<comment type="caution">
    <text evidence="1">The sequence shown here is derived from an EMBL/GenBank/DDBJ whole genome shotgun (WGS) entry which is preliminary data.</text>
</comment>
<evidence type="ECO:0008006" key="3">
    <source>
        <dbReference type="Google" id="ProtNLM"/>
    </source>
</evidence>